<dbReference type="AlphaFoldDB" id="A0A9Q3DW13"/>
<organism evidence="1 2">
    <name type="scientific">Austropuccinia psidii MF-1</name>
    <dbReference type="NCBI Taxonomy" id="1389203"/>
    <lineage>
        <taxon>Eukaryota</taxon>
        <taxon>Fungi</taxon>
        <taxon>Dikarya</taxon>
        <taxon>Basidiomycota</taxon>
        <taxon>Pucciniomycotina</taxon>
        <taxon>Pucciniomycetes</taxon>
        <taxon>Pucciniales</taxon>
        <taxon>Sphaerophragmiaceae</taxon>
        <taxon>Austropuccinia</taxon>
    </lineage>
</organism>
<evidence type="ECO:0000313" key="2">
    <source>
        <dbReference type="Proteomes" id="UP000765509"/>
    </source>
</evidence>
<comment type="caution">
    <text evidence="1">The sequence shown here is derived from an EMBL/GenBank/DDBJ whole genome shotgun (WGS) entry which is preliminary data.</text>
</comment>
<dbReference type="EMBL" id="AVOT02019317">
    <property type="protein sequence ID" value="MBW0506807.1"/>
    <property type="molecule type" value="Genomic_DNA"/>
</dbReference>
<evidence type="ECO:0000313" key="1">
    <source>
        <dbReference type="EMBL" id="MBW0506807.1"/>
    </source>
</evidence>
<reference evidence="1" key="1">
    <citation type="submission" date="2021-03" db="EMBL/GenBank/DDBJ databases">
        <title>Draft genome sequence of rust myrtle Austropuccinia psidii MF-1, a brazilian biotype.</title>
        <authorList>
            <person name="Quecine M.C."/>
            <person name="Pachon D.M.R."/>
            <person name="Bonatelli M.L."/>
            <person name="Correr F.H."/>
            <person name="Franceschini L.M."/>
            <person name="Leite T.F."/>
            <person name="Margarido G.R.A."/>
            <person name="Almeida C.A."/>
            <person name="Ferrarezi J.A."/>
            <person name="Labate C.A."/>
        </authorList>
    </citation>
    <scope>NUCLEOTIDE SEQUENCE</scope>
    <source>
        <strain evidence="1">MF-1</strain>
    </source>
</reference>
<protein>
    <submittedName>
        <fullName evidence="1">Uncharacterized protein</fullName>
    </submittedName>
</protein>
<dbReference type="OrthoDB" id="2684341at2759"/>
<gene>
    <name evidence="1" type="ORF">O181_046522</name>
</gene>
<accession>A0A9Q3DW13</accession>
<proteinExistence type="predicted"/>
<dbReference type="Proteomes" id="UP000765509">
    <property type="component" value="Unassembled WGS sequence"/>
</dbReference>
<keyword evidence="2" id="KW-1185">Reference proteome</keyword>
<sequence>MSKLPEKIPLIILSSSESSSLFVTHHAKYMVELPSFPSFEWAFLGINTSKAEDLISRIDFLNHFNPSIDWIQVLITFNPDHKYYYNPFKSFSNDLSSSKSCAALSHKSLLSSKHELLKEIQDVGEDNSVSSFHLFFANMDLPPSSYHDALEELWNEEVDLEEVETVIKVVPFAYNQYLDGFSKVKEEKLPPHCT</sequence>
<name>A0A9Q3DW13_9BASI</name>